<evidence type="ECO:0000313" key="2">
    <source>
        <dbReference type="EMBL" id="MWV54769.1"/>
    </source>
</evidence>
<reference evidence="2 4" key="2">
    <citation type="submission" date="2019-11" db="EMBL/GenBank/DDBJ databases">
        <title>Green- and brown-colored morphotypes of Chlorobia in the stratified aquatic ecosystems of Kandalaksha Gulf (White Sea): A model for study of the accessory genome evolution.</title>
        <authorList>
            <person name="Grouzdev D.S."/>
        </authorList>
    </citation>
    <scope>NUCLEOTIDE SEQUENCE [LARGE SCALE GENOMIC DNA]</scope>
    <source>
        <strain evidence="2 4">ZM</strain>
    </source>
</reference>
<evidence type="ECO:0000313" key="3">
    <source>
        <dbReference type="Proteomes" id="UP000327458"/>
    </source>
</evidence>
<name>A0A5M8I8P3_CHLPH</name>
<accession>A0A5M8I8P3</accession>
<comment type="caution">
    <text evidence="1">The sequence shown here is derived from an EMBL/GenBank/DDBJ whole genome shotgun (WGS) entry which is preliminary data.</text>
</comment>
<dbReference type="EMBL" id="WUBZ01000020">
    <property type="protein sequence ID" value="MWV54769.1"/>
    <property type="molecule type" value="Genomic_DNA"/>
</dbReference>
<proteinExistence type="predicted"/>
<evidence type="ECO:0000313" key="4">
    <source>
        <dbReference type="Proteomes" id="UP000489351"/>
    </source>
</evidence>
<reference evidence="1 3" key="1">
    <citation type="submission" date="2019-07" db="EMBL/GenBank/DDBJ databases">
        <title>Draft genome Sequence of Chlorobium phaeovibrioides sp. strain PhvTcv-s14, from the Phylum Chlorobi.</title>
        <authorList>
            <person name="Babenko V."/>
            <person name="Boldyreva D."/>
            <person name="Kanygina A."/>
            <person name="Selezneva O."/>
            <person name="Akopiyan T."/>
            <person name="Lunina O."/>
        </authorList>
    </citation>
    <scope>NUCLEOTIDE SEQUENCE [LARGE SCALE GENOMIC DNA]</scope>
    <source>
        <strain evidence="1 3">GrTcv12</strain>
    </source>
</reference>
<dbReference type="Proteomes" id="UP000327458">
    <property type="component" value="Unassembled WGS sequence"/>
</dbReference>
<dbReference type="RefSeq" id="WP_151419005.1">
    <property type="nucleotide sequence ID" value="NZ_VMRG01000001.1"/>
</dbReference>
<evidence type="ECO:0000313" key="1">
    <source>
        <dbReference type="EMBL" id="KAA6231711.1"/>
    </source>
</evidence>
<dbReference type="AlphaFoldDB" id="A0A5M8I8P3"/>
<organism evidence="1 3">
    <name type="scientific">Chlorobium phaeovibrioides</name>
    <dbReference type="NCBI Taxonomy" id="1094"/>
    <lineage>
        <taxon>Bacteria</taxon>
        <taxon>Pseudomonadati</taxon>
        <taxon>Chlorobiota</taxon>
        <taxon>Chlorobiia</taxon>
        <taxon>Chlorobiales</taxon>
        <taxon>Chlorobiaceae</taxon>
        <taxon>Chlorobium/Pelodictyon group</taxon>
        <taxon>Chlorobium</taxon>
    </lineage>
</organism>
<sequence length="148" mass="16443">MKSNWQQILGERKSAILEQWLQSALALFPEKMASGTPTGEALLEGMSMVLDNFDGNGESCGEGINSIARIFAVQPLRPSVALSLFPLLGELIMEKAPASADTRALKARIDAITFEAFDRFLENREKIYQLKVEETRSQLHMLLRSTVS</sequence>
<dbReference type="Proteomes" id="UP000489351">
    <property type="component" value="Unassembled WGS sequence"/>
</dbReference>
<protein>
    <recommendedName>
        <fullName evidence="5">RsbT co-antagonist protein RsbRD N-terminal domain-containing protein</fullName>
    </recommendedName>
</protein>
<gene>
    <name evidence="1" type="ORF">FP507_00235</name>
    <name evidence="2" type="ORF">GJ685_06780</name>
</gene>
<dbReference type="EMBL" id="VMRG01000001">
    <property type="protein sequence ID" value="KAA6231711.1"/>
    <property type="molecule type" value="Genomic_DNA"/>
</dbReference>
<evidence type="ECO:0008006" key="5">
    <source>
        <dbReference type="Google" id="ProtNLM"/>
    </source>
</evidence>
<keyword evidence="4" id="KW-1185">Reference proteome</keyword>